<evidence type="ECO:0000313" key="2">
    <source>
        <dbReference type="Proteomes" id="UP000789901"/>
    </source>
</evidence>
<feature type="non-terminal residue" evidence="1">
    <location>
        <position position="94"/>
    </location>
</feature>
<name>A0ABN7US36_GIGMA</name>
<gene>
    <name evidence="1" type="ORF">GMARGA_LOCUS9182</name>
</gene>
<evidence type="ECO:0000313" key="1">
    <source>
        <dbReference type="EMBL" id="CAG8647607.1"/>
    </source>
</evidence>
<keyword evidence="2" id="KW-1185">Reference proteome</keyword>
<proteinExistence type="predicted"/>
<dbReference type="EMBL" id="CAJVQB010004865">
    <property type="protein sequence ID" value="CAG8647607.1"/>
    <property type="molecule type" value="Genomic_DNA"/>
</dbReference>
<sequence>MPKLLAILESLSDDTKKSIMEWGDVLSDNNFDDDNVNHYGDPLLIIEWNEAGLAQRNIQKATILNLIRSFQGCMPFPNVDRPRSDSLFQVVNRP</sequence>
<organism evidence="1 2">
    <name type="scientific">Gigaspora margarita</name>
    <dbReference type="NCBI Taxonomy" id="4874"/>
    <lineage>
        <taxon>Eukaryota</taxon>
        <taxon>Fungi</taxon>
        <taxon>Fungi incertae sedis</taxon>
        <taxon>Mucoromycota</taxon>
        <taxon>Glomeromycotina</taxon>
        <taxon>Glomeromycetes</taxon>
        <taxon>Diversisporales</taxon>
        <taxon>Gigasporaceae</taxon>
        <taxon>Gigaspora</taxon>
    </lineage>
</organism>
<accession>A0ABN7US36</accession>
<protein>
    <submittedName>
        <fullName evidence="1">35120_t:CDS:1</fullName>
    </submittedName>
</protein>
<reference evidence="1 2" key="1">
    <citation type="submission" date="2021-06" db="EMBL/GenBank/DDBJ databases">
        <authorList>
            <person name="Kallberg Y."/>
            <person name="Tangrot J."/>
            <person name="Rosling A."/>
        </authorList>
    </citation>
    <scope>NUCLEOTIDE SEQUENCE [LARGE SCALE GENOMIC DNA]</scope>
    <source>
        <strain evidence="1 2">120-4 pot B 10/14</strain>
    </source>
</reference>
<dbReference type="Proteomes" id="UP000789901">
    <property type="component" value="Unassembled WGS sequence"/>
</dbReference>
<comment type="caution">
    <text evidence="1">The sequence shown here is derived from an EMBL/GenBank/DDBJ whole genome shotgun (WGS) entry which is preliminary data.</text>
</comment>